<keyword evidence="3" id="KW-1185">Reference proteome</keyword>
<dbReference type="AlphaFoldDB" id="X6P1Z1"/>
<protein>
    <submittedName>
        <fullName evidence="2">Uncharacterized protein</fullName>
    </submittedName>
</protein>
<evidence type="ECO:0000313" key="2">
    <source>
        <dbReference type="EMBL" id="ETO31572.1"/>
    </source>
</evidence>
<dbReference type="Proteomes" id="UP000023152">
    <property type="component" value="Unassembled WGS sequence"/>
</dbReference>
<proteinExistence type="predicted"/>
<keyword evidence="1" id="KW-0175">Coiled coil</keyword>
<accession>X6P1Z1</accession>
<feature type="coiled-coil region" evidence="1">
    <location>
        <begin position="41"/>
        <end position="112"/>
    </location>
</feature>
<comment type="caution">
    <text evidence="2">The sequence shown here is derived from an EMBL/GenBank/DDBJ whole genome shotgun (WGS) entry which is preliminary data.</text>
</comment>
<dbReference type="EMBL" id="ASPP01004838">
    <property type="protein sequence ID" value="ETO31572.1"/>
    <property type="molecule type" value="Genomic_DNA"/>
</dbReference>
<gene>
    <name evidence="2" type="ORF">RFI_05550</name>
</gene>
<evidence type="ECO:0000313" key="3">
    <source>
        <dbReference type="Proteomes" id="UP000023152"/>
    </source>
</evidence>
<name>X6P1Z1_RETFI</name>
<reference evidence="2 3" key="1">
    <citation type="journal article" date="2013" name="Curr. Biol.">
        <title>The Genome of the Foraminiferan Reticulomyxa filosa.</title>
        <authorList>
            <person name="Glockner G."/>
            <person name="Hulsmann N."/>
            <person name="Schleicher M."/>
            <person name="Noegel A.A."/>
            <person name="Eichinger L."/>
            <person name="Gallinger C."/>
            <person name="Pawlowski J."/>
            <person name="Sierra R."/>
            <person name="Euteneuer U."/>
            <person name="Pillet L."/>
            <person name="Moustafa A."/>
            <person name="Platzer M."/>
            <person name="Groth M."/>
            <person name="Szafranski K."/>
            <person name="Schliwa M."/>
        </authorList>
    </citation>
    <scope>NUCLEOTIDE SEQUENCE [LARGE SCALE GENOMIC DNA]</scope>
</reference>
<sequence>MFKSYIFVYWQRFNCNETCCLFCIGNSNDLKKRKNSLTSRLSAAGGEKKQMKMQLNELQVKLQEQEECTKLYETEKKRNEKASDSLVKLLREKAMEERLESQQRLIRDNEKLGRVLDQQLIAPFF</sequence>
<evidence type="ECO:0000256" key="1">
    <source>
        <dbReference type="SAM" id="Coils"/>
    </source>
</evidence>
<organism evidence="2 3">
    <name type="scientific">Reticulomyxa filosa</name>
    <dbReference type="NCBI Taxonomy" id="46433"/>
    <lineage>
        <taxon>Eukaryota</taxon>
        <taxon>Sar</taxon>
        <taxon>Rhizaria</taxon>
        <taxon>Retaria</taxon>
        <taxon>Foraminifera</taxon>
        <taxon>Monothalamids</taxon>
        <taxon>Reticulomyxidae</taxon>
        <taxon>Reticulomyxa</taxon>
    </lineage>
</organism>